<dbReference type="SUPFAM" id="SSF53756">
    <property type="entry name" value="UDP-Glycosyltransferase/glycogen phosphorylase"/>
    <property type="match status" value="1"/>
</dbReference>
<dbReference type="OrthoDB" id="6194329at2"/>
<keyword evidence="4" id="KW-1185">Reference proteome</keyword>
<dbReference type="GO" id="GO:0016757">
    <property type="term" value="F:glycosyltransferase activity"/>
    <property type="evidence" value="ECO:0007669"/>
    <property type="project" value="InterPro"/>
</dbReference>
<organism evidence="3 4">
    <name type="scientific">Sulfurifustis variabilis</name>
    <dbReference type="NCBI Taxonomy" id="1675686"/>
    <lineage>
        <taxon>Bacteria</taxon>
        <taxon>Pseudomonadati</taxon>
        <taxon>Pseudomonadota</taxon>
        <taxon>Gammaproteobacteria</taxon>
        <taxon>Acidiferrobacterales</taxon>
        <taxon>Acidiferrobacteraceae</taxon>
        <taxon>Sulfurifustis</taxon>
    </lineage>
</organism>
<dbReference type="Gene3D" id="3.40.50.2000">
    <property type="entry name" value="Glycogen Phosphorylase B"/>
    <property type="match status" value="2"/>
</dbReference>
<dbReference type="KEGG" id="sva:SVA_0793"/>
<name>A0A1B4V496_9GAMM</name>
<dbReference type="Pfam" id="PF00534">
    <property type="entry name" value="Glycos_transf_1"/>
    <property type="match status" value="1"/>
</dbReference>
<dbReference type="Proteomes" id="UP000218899">
    <property type="component" value="Chromosome"/>
</dbReference>
<feature type="domain" description="Glycosyl transferase family 1" evidence="1">
    <location>
        <begin position="168"/>
        <end position="309"/>
    </location>
</feature>
<feature type="domain" description="Glycosyltransferase subfamily 4-like N-terminal" evidence="2">
    <location>
        <begin position="18"/>
        <end position="119"/>
    </location>
</feature>
<protein>
    <submittedName>
        <fullName evidence="3">Glycosyl transferase</fullName>
    </submittedName>
</protein>
<dbReference type="EMBL" id="AP014936">
    <property type="protein sequence ID" value="BAU47372.1"/>
    <property type="molecule type" value="Genomic_DNA"/>
</dbReference>
<sequence>MRIAQVAPLYESVPPKTYGGTERVVSYLVEELVRQGHEVTLYASGDSTTSARLEPIVPRALRLEPSCIDPLAHHVRMMEKVMQRAAEFDVVHFHCDYLHFPLVRLLDVPHVTTLHGRLDIPDLAPLYREFSDMPVVSIGHHQRAPLPFANWVATVHHGIPDHLYRVHPKPGKYLAFLGRISPEKRVDRAIEIAARAGMELRIAAKVDRVDREYFESRIRPLLQERFVRFVGEIGESEKERFLGEAYALLFPIDWPEPFGLVTIEAIACGTPVIAWRRGSVPEILRDGETGYIVDSLEQAVAAVERVSRIDRNRCRRVFEERFSARRMARDYLAVYQAVRAASPVRQSVA</sequence>
<keyword evidence="3" id="KW-0808">Transferase</keyword>
<dbReference type="AlphaFoldDB" id="A0A1B4V496"/>
<reference evidence="3 4" key="1">
    <citation type="submission" date="2015-08" db="EMBL/GenBank/DDBJ databases">
        <title>Complete genome sequence of Sulfurifustis variabilis.</title>
        <authorList>
            <person name="Miura A."/>
            <person name="Kojima H."/>
            <person name="Fukui M."/>
        </authorList>
    </citation>
    <scope>NUCLEOTIDE SEQUENCE [LARGE SCALE GENOMIC DNA]</scope>
    <source>
        <strain evidence="4">skN76</strain>
    </source>
</reference>
<gene>
    <name evidence="3" type="ORF">SVA_0793</name>
</gene>
<proteinExistence type="predicted"/>
<evidence type="ECO:0000259" key="1">
    <source>
        <dbReference type="Pfam" id="PF00534"/>
    </source>
</evidence>
<dbReference type="InterPro" id="IPR001296">
    <property type="entry name" value="Glyco_trans_1"/>
</dbReference>
<dbReference type="GO" id="GO:1901135">
    <property type="term" value="P:carbohydrate derivative metabolic process"/>
    <property type="evidence" value="ECO:0007669"/>
    <property type="project" value="UniProtKB-ARBA"/>
</dbReference>
<evidence type="ECO:0000313" key="3">
    <source>
        <dbReference type="EMBL" id="BAU47372.1"/>
    </source>
</evidence>
<dbReference type="RefSeq" id="WP_096459075.1">
    <property type="nucleotide sequence ID" value="NZ_AP014936.1"/>
</dbReference>
<dbReference type="InterPro" id="IPR028098">
    <property type="entry name" value="Glyco_trans_4-like_N"/>
</dbReference>
<dbReference type="PANTHER" id="PTHR12526">
    <property type="entry name" value="GLYCOSYLTRANSFERASE"/>
    <property type="match status" value="1"/>
</dbReference>
<evidence type="ECO:0000313" key="4">
    <source>
        <dbReference type="Proteomes" id="UP000218899"/>
    </source>
</evidence>
<evidence type="ECO:0000259" key="2">
    <source>
        <dbReference type="Pfam" id="PF13439"/>
    </source>
</evidence>
<accession>A0A1B4V496</accession>
<dbReference type="PANTHER" id="PTHR12526:SF595">
    <property type="entry name" value="BLL5217 PROTEIN"/>
    <property type="match status" value="1"/>
</dbReference>
<dbReference type="Pfam" id="PF13439">
    <property type="entry name" value="Glyco_transf_4"/>
    <property type="match status" value="1"/>
</dbReference>
<dbReference type="CDD" id="cd03802">
    <property type="entry name" value="GT4_AviGT4-like"/>
    <property type="match status" value="1"/>
</dbReference>